<feature type="signal peptide" evidence="5">
    <location>
        <begin position="1"/>
        <end position="29"/>
    </location>
</feature>
<gene>
    <name evidence="7" type="ORF">V8P97_05975</name>
</gene>
<dbReference type="RefSeq" id="WP_340469582.1">
    <property type="nucleotide sequence ID" value="NZ_JBANBB010000001.1"/>
</dbReference>
<dbReference type="InterPro" id="IPR005673">
    <property type="entry name" value="ABC_phos-bd_PstS"/>
</dbReference>
<keyword evidence="5" id="KW-0732">Signal</keyword>
<name>A0ABU8ZR57_9BIFI</name>
<reference evidence="7 8" key="1">
    <citation type="submission" date="2024-02" db="EMBL/GenBank/DDBJ databases">
        <title>Bifidobacterium honeyensis sp. nov., isolated from the comb honey.</title>
        <authorList>
            <person name="Liu W."/>
            <person name="Li Y."/>
        </authorList>
    </citation>
    <scope>NUCLEOTIDE SEQUENCE [LARGE SCALE GENOMIC DNA]</scope>
    <source>
        <strain evidence="7 8">IMAU50988</strain>
    </source>
</reference>
<dbReference type="SUPFAM" id="SSF53850">
    <property type="entry name" value="Periplasmic binding protein-like II"/>
    <property type="match status" value="1"/>
</dbReference>
<evidence type="ECO:0000256" key="2">
    <source>
        <dbReference type="ARBA" id="ARBA00022448"/>
    </source>
</evidence>
<evidence type="ECO:0000313" key="7">
    <source>
        <dbReference type="EMBL" id="MEK0307007.1"/>
    </source>
</evidence>
<organism evidence="7 8">
    <name type="scientific">Bifidobacterium favimelis</name>
    <dbReference type="NCBI Taxonomy" id="3122979"/>
    <lineage>
        <taxon>Bacteria</taxon>
        <taxon>Bacillati</taxon>
        <taxon>Actinomycetota</taxon>
        <taxon>Actinomycetes</taxon>
        <taxon>Bifidobacteriales</taxon>
        <taxon>Bifidobacteriaceae</taxon>
        <taxon>Bifidobacterium</taxon>
    </lineage>
</organism>
<keyword evidence="8" id="KW-1185">Reference proteome</keyword>
<keyword evidence="2 4" id="KW-0813">Transport</keyword>
<evidence type="ECO:0000256" key="5">
    <source>
        <dbReference type="SAM" id="SignalP"/>
    </source>
</evidence>
<proteinExistence type="inferred from homology"/>
<protein>
    <recommendedName>
        <fullName evidence="4">Phosphate-binding protein</fullName>
    </recommendedName>
</protein>
<dbReference type="PANTHER" id="PTHR42996">
    <property type="entry name" value="PHOSPHATE-BINDING PROTEIN PSTS"/>
    <property type="match status" value="1"/>
</dbReference>
<dbReference type="PIRSF" id="PIRSF002756">
    <property type="entry name" value="PstS"/>
    <property type="match status" value="1"/>
</dbReference>
<feature type="domain" description="PBP" evidence="6">
    <location>
        <begin position="43"/>
        <end position="345"/>
    </location>
</feature>
<feature type="chain" id="PRO_5046867379" description="Phosphate-binding protein" evidence="5">
    <location>
        <begin position="30"/>
        <end position="377"/>
    </location>
</feature>
<evidence type="ECO:0000313" key="8">
    <source>
        <dbReference type="Proteomes" id="UP001373159"/>
    </source>
</evidence>
<dbReference type="Pfam" id="PF12849">
    <property type="entry name" value="PBP_like_2"/>
    <property type="match status" value="1"/>
</dbReference>
<comment type="similarity">
    <text evidence="1 4">Belongs to the PstS family.</text>
</comment>
<dbReference type="Gene3D" id="3.40.190.10">
    <property type="entry name" value="Periplasmic binding protein-like II"/>
    <property type="match status" value="2"/>
</dbReference>
<comment type="caution">
    <text evidence="7">The sequence shown here is derived from an EMBL/GenBank/DDBJ whole genome shotgun (WGS) entry which is preliminary data.</text>
</comment>
<dbReference type="CDD" id="cd13565">
    <property type="entry name" value="PBP2_PstS"/>
    <property type="match status" value="1"/>
</dbReference>
<dbReference type="PANTHER" id="PTHR42996:SF1">
    <property type="entry name" value="PHOSPHATE-BINDING PROTEIN PSTS"/>
    <property type="match status" value="1"/>
</dbReference>
<dbReference type="InterPro" id="IPR050962">
    <property type="entry name" value="Phosphate-bind_PstS"/>
</dbReference>
<sequence length="377" mass="39119">MRNHVPARPVALLAALSLAVCLGGCGDNALPSDQTATAEDPVLSGEFAGSGASSQQSANEAWIAGFRALHPGARISYDPAGSGAGVNAFLNGSTIWAGTDAPLTQAQLKSSESTCQGGRAFDIPVYATPIAVAYNLRSAGLNAVDRHLRLDPQTMAMIFDGGITNWNDARIARLNPGVDLPDLDITVVHRSDKSGTTKSFLSYLHDTAGSAWPHPAGENWPNDLGQAAKGTAGVVMTLNQAEGTIGYADAAQTTGLGTVAVKAGSSYTPPTTAAAGKALEAAGFDSAARGAGRLVLKVDHAGAGEGTYPILLVSYDVACQVYRRDPDHEKARFAKEWLTYVIGEEGQEAAARNAGSVRLGPSLRKRVMTSVEAMEVD</sequence>
<keyword evidence="3 4" id="KW-0592">Phosphate transport</keyword>
<evidence type="ECO:0000256" key="1">
    <source>
        <dbReference type="ARBA" id="ARBA00008725"/>
    </source>
</evidence>
<dbReference type="Proteomes" id="UP001373159">
    <property type="component" value="Unassembled WGS sequence"/>
</dbReference>
<evidence type="ECO:0000256" key="3">
    <source>
        <dbReference type="ARBA" id="ARBA00022592"/>
    </source>
</evidence>
<accession>A0ABU8ZR57</accession>
<evidence type="ECO:0000259" key="6">
    <source>
        <dbReference type="Pfam" id="PF12849"/>
    </source>
</evidence>
<dbReference type="EMBL" id="JBANBB010000001">
    <property type="protein sequence ID" value="MEK0307007.1"/>
    <property type="molecule type" value="Genomic_DNA"/>
</dbReference>
<evidence type="ECO:0000256" key="4">
    <source>
        <dbReference type="PIRNR" id="PIRNR002756"/>
    </source>
</evidence>
<dbReference type="InterPro" id="IPR024370">
    <property type="entry name" value="PBP_domain"/>
</dbReference>